<organism evidence="1 2">
    <name type="scientific">Candidatus Borkfalkia faecipullorum</name>
    <dbReference type="NCBI Taxonomy" id="2838510"/>
    <lineage>
        <taxon>Bacteria</taxon>
        <taxon>Bacillati</taxon>
        <taxon>Bacillota</taxon>
        <taxon>Clostridia</taxon>
        <taxon>Christensenellales</taxon>
        <taxon>Christensenellaceae</taxon>
        <taxon>Candidatus Borkfalkia</taxon>
    </lineage>
</organism>
<dbReference type="SUPFAM" id="SSF102405">
    <property type="entry name" value="MCP/YpsA-like"/>
    <property type="match status" value="1"/>
</dbReference>
<gene>
    <name evidence="1" type="ORF">H9741_00950</name>
</gene>
<accession>A0A9D1V6H6</accession>
<comment type="caution">
    <text evidence="1">The sequence shown here is derived from an EMBL/GenBank/DDBJ whole genome shotgun (WGS) entry which is preliminary data.</text>
</comment>
<proteinExistence type="predicted"/>
<dbReference type="Gene3D" id="3.40.50.450">
    <property type="match status" value="1"/>
</dbReference>
<dbReference type="EMBL" id="DXFX01000009">
    <property type="protein sequence ID" value="HIX07025.1"/>
    <property type="molecule type" value="Genomic_DNA"/>
</dbReference>
<sequence>MVISFCGHREFTPDAEKEKTIIDLLLKYAETEQEVICYTGGYGAFDWFAASCIRKAQTLAKNIRNCLIIPYITVSYLDRIKIHKEKFNEIIYPPLEDVPPKFAIIRRNEWMVDNSELLIAHVKFSWGGAGRTLEYAKRRGMEIIFI</sequence>
<reference evidence="1" key="1">
    <citation type="journal article" date="2021" name="PeerJ">
        <title>Extensive microbial diversity within the chicken gut microbiome revealed by metagenomics and culture.</title>
        <authorList>
            <person name="Gilroy R."/>
            <person name="Ravi A."/>
            <person name="Getino M."/>
            <person name="Pursley I."/>
            <person name="Horton D.L."/>
            <person name="Alikhan N.F."/>
            <person name="Baker D."/>
            <person name="Gharbi K."/>
            <person name="Hall N."/>
            <person name="Watson M."/>
            <person name="Adriaenssens E.M."/>
            <person name="Foster-Nyarko E."/>
            <person name="Jarju S."/>
            <person name="Secka A."/>
            <person name="Antonio M."/>
            <person name="Oren A."/>
            <person name="Chaudhuri R.R."/>
            <person name="La Ragione R."/>
            <person name="Hildebrand F."/>
            <person name="Pallen M.J."/>
        </authorList>
    </citation>
    <scope>NUCLEOTIDE SEQUENCE</scope>
    <source>
        <strain evidence="1">811</strain>
    </source>
</reference>
<evidence type="ECO:0008006" key="3">
    <source>
        <dbReference type="Google" id="ProtNLM"/>
    </source>
</evidence>
<protein>
    <recommendedName>
        <fullName evidence="3">DUF1273 family protein</fullName>
    </recommendedName>
</protein>
<dbReference type="AlphaFoldDB" id="A0A9D1V6H6"/>
<dbReference type="Proteomes" id="UP000824204">
    <property type="component" value="Unassembled WGS sequence"/>
</dbReference>
<evidence type="ECO:0000313" key="2">
    <source>
        <dbReference type="Proteomes" id="UP000824204"/>
    </source>
</evidence>
<reference evidence="1" key="2">
    <citation type="submission" date="2021-04" db="EMBL/GenBank/DDBJ databases">
        <authorList>
            <person name="Gilroy R."/>
        </authorList>
    </citation>
    <scope>NUCLEOTIDE SEQUENCE</scope>
    <source>
        <strain evidence="1">811</strain>
    </source>
</reference>
<evidence type="ECO:0000313" key="1">
    <source>
        <dbReference type="EMBL" id="HIX07025.1"/>
    </source>
</evidence>
<name>A0A9D1V6H6_9FIRM</name>